<evidence type="ECO:0000313" key="10">
    <source>
        <dbReference type="Proteomes" id="UP000317715"/>
    </source>
</evidence>
<feature type="transmembrane region" description="Helical" evidence="6">
    <location>
        <begin position="262"/>
        <end position="282"/>
    </location>
</feature>
<dbReference type="GO" id="GO:0043190">
    <property type="term" value="C:ATP-binding cassette (ABC) transporter complex"/>
    <property type="evidence" value="ECO:0007669"/>
    <property type="project" value="InterPro"/>
</dbReference>
<keyword evidence="6" id="KW-1003">Cell membrane</keyword>
<feature type="transmembrane region" description="Helical" evidence="6">
    <location>
        <begin position="95"/>
        <end position="115"/>
    </location>
</feature>
<organism evidence="9 10">
    <name type="scientific">Paenarthrobacter aurescens</name>
    <name type="common">Arthrobacter aurescens</name>
    <dbReference type="NCBI Taxonomy" id="43663"/>
    <lineage>
        <taxon>Bacteria</taxon>
        <taxon>Bacillati</taxon>
        <taxon>Actinomycetota</taxon>
        <taxon>Actinomycetes</taxon>
        <taxon>Micrococcales</taxon>
        <taxon>Micrococcaceae</taxon>
        <taxon>Paenarthrobacter</taxon>
    </lineage>
</organism>
<dbReference type="PRINTS" id="PR00164">
    <property type="entry name" value="ABC2TRNSPORT"/>
</dbReference>
<keyword evidence="10" id="KW-1185">Reference proteome</keyword>
<feature type="transmembrane region" description="Helical" evidence="6">
    <location>
        <begin position="152"/>
        <end position="169"/>
    </location>
</feature>
<dbReference type="InterPro" id="IPR051784">
    <property type="entry name" value="Nod_factor_ABC_transporter"/>
</dbReference>
<proteinExistence type="inferred from homology"/>
<feature type="transmembrane region" description="Helical" evidence="6">
    <location>
        <begin position="208"/>
        <end position="227"/>
    </location>
</feature>
<evidence type="ECO:0000256" key="5">
    <source>
        <dbReference type="ARBA" id="ARBA00023251"/>
    </source>
</evidence>
<keyword evidence="3 6" id="KW-1133">Transmembrane helix</keyword>
<comment type="subcellular location">
    <subcellularLocation>
        <location evidence="6">Cell membrane</location>
        <topology evidence="6">Multi-pass membrane protein</topology>
    </subcellularLocation>
    <subcellularLocation>
        <location evidence="1">Membrane</location>
        <topology evidence="1">Multi-pass membrane protein</topology>
    </subcellularLocation>
</comment>
<evidence type="ECO:0000256" key="6">
    <source>
        <dbReference type="RuleBase" id="RU361157"/>
    </source>
</evidence>
<evidence type="ECO:0000256" key="1">
    <source>
        <dbReference type="ARBA" id="ARBA00004141"/>
    </source>
</evidence>
<keyword evidence="6" id="KW-0813">Transport</keyword>
<feature type="transmembrane region" description="Helical" evidence="6">
    <location>
        <begin position="175"/>
        <end position="196"/>
    </location>
</feature>
<dbReference type="AlphaFoldDB" id="A0A4Y3NIC0"/>
<dbReference type="GO" id="GO:0140359">
    <property type="term" value="F:ABC-type transporter activity"/>
    <property type="evidence" value="ECO:0007669"/>
    <property type="project" value="InterPro"/>
</dbReference>
<sequence>MIRRPLTDPANKPLTTAAPPLRAHSPEVSAARARRWGAFFYAEQALRVMRNYGWSVILYSVGQPVAYLFAMGVGLASLVDANSEAAFGGVSYLEFVAPALLVSAAVMTASGEFSYPIMDGFKWRRVFYGPHASPLIPQQIASGHIMASSLRFLLQSVVYFAVVAMFGASPNPWGWVSAVVATVAALSFGLPLMAYAASIKQDKGQFALVQRFIVMPLFLFSGTFFPLDSLPMAVRWIGWISPVWHGTELGRVFTYGMDQNPLLTVTHVLFLLVTATGGWILVRRQFVKRMGS</sequence>
<evidence type="ECO:0000259" key="8">
    <source>
        <dbReference type="PROSITE" id="PS51012"/>
    </source>
</evidence>
<evidence type="ECO:0000256" key="4">
    <source>
        <dbReference type="ARBA" id="ARBA00023136"/>
    </source>
</evidence>
<evidence type="ECO:0000256" key="2">
    <source>
        <dbReference type="ARBA" id="ARBA00022692"/>
    </source>
</evidence>
<protein>
    <recommendedName>
        <fullName evidence="6">Transport permease protein</fullName>
    </recommendedName>
</protein>
<evidence type="ECO:0000256" key="3">
    <source>
        <dbReference type="ARBA" id="ARBA00022989"/>
    </source>
</evidence>
<feature type="domain" description="ABC transmembrane type-2" evidence="8">
    <location>
        <begin position="55"/>
        <end position="285"/>
    </location>
</feature>
<evidence type="ECO:0000256" key="7">
    <source>
        <dbReference type="SAM" id="MobiDB-lite"/>
    </source>
</evidence>
<accession>A0A4Y3NIC0</accession>
<comment type="similarity">
    <text evidence="6">Belongs to the ABC-2 integral membrane protein family.</text>
</comment>
<feature type="transmembrane region" description="Helical" evidence="6">
    <location>
        <begin position="56"/>
        <end position="75"/>
    </location>
</feature>
<comment type="caution">
    <text evidence="9">The sequence shown here is derived from an EMBL/GenBank/DDBJ whole genome shotgun (WGS) entry which is preliminary data.</text>
</comment>
<dbReference type="InterPro" id="IPR047817">
    <property type="entry name" value="ABC2_TM_bact-type"/>
</dbReference>
<dbReference type="PIRSF" id="PIRSF006648">
    <property type="entry name" value="DrrB"/>
    <property type="match status" value="1"/>
</dbReference>
<reference evidence="9 10" key="1">
    <citation type="submission" date="2019-06" db="EMBL/GenBank/DDBJ databases">
        <title>Whole genome shotgun sequence of Paenarthrobacter aurescens NBRC 12136.</title>
        <authorList>
            <person name="Hosoyama A."/>
            <person name="Uohara A."/>
            <person name="Ohji S."/>
            <person name="Ichikawa N."/>
        </authorList>
    </citation>
    <scope>NUCLEOTIDE SEQUENCE [LARGE SCALE GENOMIC DNA]</scope>
    <source>
        <strain evidence="9 10">NBRC 12136</strain>
    </source>
</reference>
<keyword evidence="4 6" id="KW-0472">Membrane</keyword>
<feature type="region of interest" description="Disordered" evidence="7">
    <location>
        <begin position="1"/>
        <end position="26"/>
    </location>
</feature>
<dbReference type="Pfam" id="PF01061">
    <property type="entry name" value="ABC2_membrane"/>
    <property type="match status" value="1"/>
</dbReference>
<keyword evidence="2 6" id="KW-0812">Transmembrane</keyword>
<dbReference type="PANTHER" id="PTHR43229">
    <property type="entry name" value="NODULATION PROTEIN J"/>
    <property type="match status" value="1"/>
</dbReference>
<gene>
    <name evidence="9" type="ORF">AAU01_15630</name>
</gene>
<dbReference type="InterPro" id="IPR013525">
    <property type="entry name" value="ABC2_TM"/>
</dbReference>
<name>A0A4Y3NIC0_PAEAU</name>
<keyword evidence="5" id="KW-0046">Antibiotic resistance</keyword>
<dbReference type="GO" id="GO:0046677">
    <property type="term" value="P:response to antibiotic"/>
    <property type="evidence" value="ECO:0007669"/>
    <property type="project" value="UniProtKB-KW"/>
</dbReference>
<dbReference type="PROSITE" id="PS51012">
    <property type="entry name" value="ABC_TM2"/>
    <property type="match status" value="1"/>
</dbReference>
<evidence type="ECO:0000313" key="9">
    <source>
        <dbReference type="EMBL" id="GEB18808.1"/>
    </source>
</evidence>
<dbReference type="EMBL" id="BJMD01000008">
    <property type="protein sequence ID" value="GEB18808.1"/>
    <property type="molecule type" value="Genomic_DNA"/>
</dbReference>
<dbReference type="PANTHER" id="PTHR43229:SF2">
    <property type="entry name" value="NODULATION PROTEIN J"/>
    <property type="match status" value="1"/>
</dbReference>
<dbReference type="Proteomes" id="UP000317715">
    <property type="component" value="Unassembled WGS sequence"/>
</dbReference>
<dbReference type="InterPro" id="IPR000412">
    <property type="entry name" value="ABC_2_transport"/>
</dbReference>